<comment type="caution">
    <text evidence="2">The sequence shown here is derived from an EMBL/GenBank/DDBJ whole genome shotgun (WGS) entry which is preliminary data.</text>
</comment>
<dbReference type="Proteomes" id="UP000551758">
    <property type="component" value="Unassembled WGS sequence"/>
</dbReference>
<dbReference type="AlphaFoldDB" id="A0A7J7ETZ3"/>
<feature type="compositionally biased region" description="Polar residues" evidence="1">
    <location>
        <begin position="98"/>
        <end position="112"/>
    </location>
</feature>
<gene>
    <name evidence="2" type="ORF">HPG69_005977</name>
</gene>
<dbReference type="EMBL" id="JACDTQ010002427">
    <property type="protein sequence ID" value="KAF5918936.1"/>
    <property type="molecule type" value="Genomic_DNA"/>
</dbReference>
<evidence type="ECO:0000313" key="2">
    <source>
        <dbReference type="EMBL" id="KAF5918936.1"/>
    </source>
</evidence>
<proteinExistence type="predicted"/>
<evidence type="ECO:0000313" key="3">
    <source>
        <dbReference type="Proteomes" id="UP000551758"/>
    </source>
</evidence>
<organism evidence="2 3">
    <name type="scientific">Diceros bicornis minor</name>
    <name type="common">South-central black rhinoceros</name>
    <dbReference type="NCBI Taxonomy" id="77932"/>
    <lineage>
        <taxon>Eukaryota</taxon>
        <taxon>Metazoa</taxon>
        <taxon>Chordata</taxon>
        <taxon>Craniata</taxon>
        <taxon>Vertebrata</taxon>
        <taxon>Euteleostomi</taxon>
        <taxon>Mammalia</taxon>
        <taxon>Eutheria</taxon>
        <taxon>Laurasiatheria</taxon>
        <taxon>Perissodactyla</taxon>
        <taxon>Rhinocerotidae</taxon>
        <taxon>Diceros</taxon>
    </lineage>
</organism>
<name>A0A7J7ETZ3_DICBM</name>
<reference evidence="2 3" key="1">
    <citation type="journal article" date="2020" name="Mol. Biol. Evol.">
        <title>Interspecific Gene Flow and the Evolution of Specialization in Black and White Rhinoceros.</title>
        <authorList>
            <person name="Moodley Y."/>
            <person name="Westbury M.V."/>
            <person name="Russo I.M."/>
            <person name="Gopalakrishnan S."/>
            <person name="Rakotoarivelo A."/>
            <person name="Olsen R.A."/>
            <person name="Prost S."/>
            <person name="Tunstall T."/>
            <person name="Ryder O.A."/>
            <person name="Dalen L."/>
            <person name="Bruford M.W."/>
        </authorList>
    </citation>
    <scope>NUCLEOTIDE SEQUENCE [LARGE SCALE GENOMIC DNA]</scope>
    <source>
        <strain evidence="2">SBR-YM</strain>
        <tissue evidence="2">Skin</tissue>
    </source>
</reference>
<evidence type="ECO:0000256" key="1">
    <source>
        <dbReference type="SAM" id="MobiDB-lite"/>
    </source>
</evidence>
<accession>A0A7J7ETZ3</accession>
<feature type="region of interest" description="Disordered" evidence="1">
    <location>
        <begin position="98"/>
        <end position="137"/>
    </location>
</feature>
<sequence>MATYLLQGYNGSKLEGYTITPKPQASADVTNSNAPSASHKRSFSKPAILASILTLSIIRVAMQKSVARGGPSGRMEGWQHAMSASPLPVLETENPHSLQQTATFPPAQNKNSLILERTSPDQAYTRRTNVPSPDLHQESQTTLVQLHQARGCADSNVRSRSPAWLPVCPHGLPLSSQHQQQWWCPRFNRFPLVCQKKTLSILGGPASCDQQNFPFGVTPASPSGNNQGFAANSPSVLYTEISVSGLPEAS</sequence>
<feature type="compositionally biased region" description="Polar residues" evidence="1">
    <location>
        <begin position="120"/>
        <end position="131"/>
    </location>
</feature>
<keyword evidence="3" id="KW-1185">Reference proteome</keyword>
<protein>
    <submittedName>
        <fullName evidence="2">Uncharacterized protein</fullName>
    </submittedName>
</protein>